<protein>
    <submittedName>
        <fullName evidence="3">Uncharacterized protein</fullName>
    </submittedName>
</protein>
<keyword evidence="2" id="KW-1185">Reference proteome</keyword>
<feature type="signal peptide" evidence="1">
    <location>
        <begin position="1"/>
        <end position="19"/>
    </location>
</feature>
<reference evidence="3" key="1">
    <citation type="submission" date="2022-11" db="UniProtKB">
        <authorList>
            <consortium name="WormBaseParasite"/>
        </authorList>
    </citation>
    <scope>IDENTIFICATION</scope>
</reference>
<evidence type="ECO:0000313" key="3">
    <source>
        <dbReference type="WBParaSite" id="ACRNAN_Path_1476.g5770.t1"/>
    </source>
</evidence>
<organism evidence="2 3">
    <name type="scientific">Acrobeloides nanus</name>
    <dbReference type="NCBI Taxonomy" id="290746"/>
    <lineage>
        <taxon>Eukaryota</taxon>
        <taxon>Metazoa</taxon>
        <taxon>Ecdysozoa</taxon>
        <taxon>Nematoda</taxon>
        <taxon>Chromadorea</taxon>
        <taxon>Rhabditida</taxon>
        <taxon>Tylenchina</taxon>
        <taxon>Cephalobomorpha</taxon>
        <taxon>Cephaloboidea</taxon>
        <taxon>Cephalobidae</taxon>
        <taxon>Acrobeloides</taxon>
    </lineage>
</organism>
<feature type="chain" id="PRO_5037778319" evidence="1">
    <location>
        <begin position="20"/>
        <end position="89"/>
    </location>
</feature>
<dbReference type="WBParaSite" id="ACRNAN_Path_1476.g5770.t1">
    <property type="protein sequence ID" value="ACRNAN_Path_1476.g5770.t1"/>
    <property type="gene ID" value="ACRNAN_Path_1476.g5770"/>
</dbReference>
<evidence type="ECO:0000256" key="1">
    <source>
        <dbReference type="SAM" id="SignalP"/>
    </source>
</evidence>
<keyword evidence="1" id="KW-0732">Signal</keyword>
<accession>A0A914C118</accession>
<dbReference type="Proteomes" id="UP000887540">
    <property type="component" value="Unplaced"/>
</dbReference>
<proteinExistence type="predicted"/>
<name>A0A914C118_9BILA</name>
<evidence type="ECO:0000313" key="2">
    <source>
        <dbReference type="Proteomes" id="UP000887540"/>
    </source>
</evidence>
<dbReference type="AlphaFoldDB" id="A0A914C118"/>
<sequence length="89" mass="9441">MQYLITSLLLLTGLVFTMAQPRPNFGNQGPKEFPFKLEGQGNSKGFGGRLIGDFPVGDRGVKVQPWVDGYAAKGGSRLTGGGVGVKIPF</sequence>